<dbReference type="EMBL" id="QRQE01000062">
    <property type="protein sequence ID" value="RHM70215.1"/>
    <property type="molecule type" value="Genomic_DNA"/>
</dbReference>
<dbReference type="Gene3D" id="6.10.250.690">
    <property type="match status" value="1"/>
</dbReference>
<dbReference type="GO" id="GO:0032993">
    <property type="term" value="C:protein-DNA complex"/>
    <property type="evidence" value="ECO:0007669"/>
    <property type="project" value="TreeGrafter"/>
</dbReference>
<comment type="function">
    <text evidence="7">May play the central regulatory role in sporulation. It may be an element of the effector pathway responsible for the activation of sporulation genes in response to nutritional stress. Spo0A may act in concert with spo0H (a sigma factor) to control the expression of some genes that are critical to the sporulation process.</text>
</comment>
<keyword evidence="2 8" id="KW-0597">Phosphoprotein</keyword>
<evidence type="ECO:0000256" key="5">
    <source>
        <dbReference type="ARBA" id="ARBA00023125"/>
    </source>
</evidence>
<dbReference type="Proteomes" id="UP000235093">
    <property type="component" value="Unassembled WGS sequence"/>
</dbReference>
<evidence type="ECO:0000256" key="9">
    <source>
        <dbReference type="PROSITE-ProRule" id="PRU01091"/>
    </source>
</evidence>
<feature type="DNA-binding region" description="OmpR/PhoB-type" evidence="9">
    <location>
        <begin position="213"/>
        <end position="311"/>
    </location>
</feature>
<evidence type="ECO:0000313" key="26">
    <source>
        <dbReference type="Proteomes" id="UP000285697"/>
    </source>
</evidence>
<dbReference type="Gene3D" id="3.40.50.2300">
    <property type="match status" value="1"/>
</dbReference>
<dbReference type="GO" id="GO:0006355">
    <property type="term" value="P:regulation of DNA-templated transcription"/>
    <property type="evidence" value="ECO:0007669"/>
    <property type="project" value="InterPro"/>
</dbReference>
<evidence type="ECO:0000313" key="23">
    <source>
        <dbReference type="Proteomes" id="UP000283992"/>
    </source>
</evidence>
<feature type="modified residue" description="4-aspartylphosphate" evidence="8">
    <location>
        <position position="134"/>
    </location>
</feature>
<evidence type="ECO:0000313" key="25">
    <source>
        <dbReference type="Proteomes" id="UP000285610"/>
    </source>
</evidence>
<dbReference type="GO" id="GO:0000156">
    <property type="term" value="F:phosphorelay response regulator activity"/>
    <property type="evidence" value="ECO:0007669"/>
    <property type="project" value="TreeGrafter"/>
</dbReference>
<dbReference type="Proteomes" id="UP000285610">
    <property type="component" value="Unassembled WGS sequence"/>
</dbReference>
<dbReference type="Proteomes" id="UP000285697">
    <property type="component" value="Unassembled WGS sequence"/>
</dbReference>
<dbReference type="Proteomes" id="UP000284472">
    <property type="component" value="Unassembled WGS sequence"/>
</dbReference>
<dbReference type="InterPro" id="IPR036388">
    <property type="entry name" value="WH-like_DNA-bd_sf"/>
</dbReference>
<dbReference type="GO" id="GO:0005829">
    <property type="term" value="C:cytosol"/>
    <property type="evidence" value="ECO:0007669"/>
    <property type="project" value="TreeGrafter"/>
</dbReference>
<sequence length="311" mass="35054">MAPGSERDVLNRAKTFVICNASATNLRINPDFSAVFGYLNVNLSSPRANLTYPRDNRFFLLENGSEILYNIEKSERGAEMKNGKICILIADDEKEIRDILRLLLTGEGYAVCTAENGKEALVLASAEVDLYLLDVNMPELSGFMAGSEIRKQFNAPIIFLTAYSGESDKVMGFSAGADDYIVKPFSNMELLMRVKAILRRSARGTAPAQEEKKSHIPFGDLILDLECQSVLRQGEVIVLTYTEFKILELLVTHKKKIYSLENIYQSIWEEDAVGDSAIMVHIKNIRKKLEDDSRNPRYIKTAWGRGYYVDQ</sequence>
<dbReference type="CDD" id="cd00383">
    <property type="entry name" value="trans_reg_C"/>
    <property type="match status" value="1"/>
</dbReference>
<evidence type="ECO:0000313" key="17">
    <source>
        <dbReference type="EMBL" id="RHC99555.1"/>
    </source>
</evidence>
<dbReference type="EMBL" id="QSSX01000074">
    <property type="protein sequence ID" value="RGM16905.1"/>
    <property type="molecule type" value="Genomic_DNA"/>
</dbReference>
<accession>A0A2N5NX08</accession>
<evidence type="ECO:0000256" key="8">
    <source>
        <dbReference type="PROSITE-ProRule" id="PRU00169"/>
    </source>
</evidence>
<feature type="domain" description="Response regulatory" evidence="10">
    <location>
        <begin position="86"/>
        <end position="198"/>
    </location>
</feature>
<dbReference type="EMBL" id="JAAIRV010000057">
    <property type="protein sequence ID" value="NSI60016.1"/>
    <property type="molecule type" value="Genomic_DNA"/>
</dbReference>
<keyword evidence="5 9" id="KW-0238">DNA-binding</keyword>
<dbReference type="SUPFAM" id="SSF52172">
    <property type="entry name" value="CheY-like"/>
    <property type="match status" value="1"/>
</dbReference>
<dbReference type="EMBL" id="QSIR01000055">
    <property type="protein sequence ID" value="RHC99555.1"/>
    <property type="molecule type" value="Genomic_DNA"/>
</dbReference>
<reference evidence="22 23" key="2">
    <citation type="submission" date="2018-08" db="EMBL/GenBank/DDBJ databases">
        <title>A genome reference for cultivated species of the human gut microbiota.</title>
        <authorList>
            <person name="Zou Y."/>
            <person name="Xue W."/>
            <person name="Luo G."/>
        </authorList>
    </citation>
    <scope>NUCLEOTIDE SEQUENCE [LARGE SCALE GENOMIC DNA]</scope>
    <source>
        <strain evidence="20 25">AF33-12</strain>
        <strain evidence="19 23">AM12-54</strain>
        <strain evidence="18 26">AM22-7AC</strain>
        <strain evidence="17 24">AM32-6</strain>
        <strain evidence="16 22">TF01-20-2</strain>
    </source>
</reference>
<evidence type="ECO:0000313" key="20">
    <source>
        <dbReference type="EMBL" id="RHM70215.1"/>
    </source>
</evidence>
<dbReference type="EMBL" id="JAAIRM010000050">
    <property type="protein sequence ID" value="NSI20838.1"/>
    <property type="molecule type" value="Genomic_DNA"/>
</dbReference>
<reference evidence="12" key="3">
    <citation type="journal article" date="2020" name="Cell Host Microbe">
        <title>Functional and Genomic Variation between Human-Derived Isolates of Lachnospiraceae Reveals Inter- and Intra-Species Diversity.</title>
        <authorList>
            <person name="Sorbara M.T."/>
            <person name="Littmann E.R."/>
            <person name="Fontana E."/>
            <person name="Moody T.U."/>
            <person name="Kohout C.E."/>
            <person name="Gjonbalaj M."/>
            <person name="Eaton V."/>
            <person name="Seok R."/>
            <person name="Leiner I.M."/>
            <person name="Pamer E.G."/>
        </authorList>
    </citation>
    <scope>NUCLEOTIDE SEQUENCE</scope>
    <source>
        <strain evidence="14">MSK.11.9</strain>
        <strain evidence="13">MSK.15.32</strain>
        <strain evidence="12">MSK.22.53</strain>
    </source>
</reference>
<evidence type="ECO:0000313" key="14">
    <source>
        <dbReference type="EMBL" id="NSI66617.1"/>
    </source>
</evidence>
<evidence type="ECO:0000313" key="22">
    <source>
        <dbReference type="Proteomes" id="UP000260808"/>
    </source>
</evidence>
<dbReference type="InterPro" id="IPR039420">
    <property type="entry name" value="WalR-like"/>
</dbReference>
<dbReference type="EMBL" id="NIHT01000027">
    <property type="protein sequence ID" value="PLT71993.1"/>
    <property type="molecule type" value="Genomic_DNA"/>
</dbReference>
<evidence type="ECO:0000313" key="13">
    <source>
        <dbReference type="EMBL" id="NSI60016.1"/>
    </source>
</evidence>
<dbReference type="EMBL" id="QRLN01000035">
    <property type="protein sequence ID" value="RHJ07184.1"/>
    <property type="molecule type" value="Genomic_DNA"/>
</dbReference>
<dbReference type="Proteomes" id="UP000283992">
    <property type="component" value="Unassembled WGS sequence"/>
</dbReference>
<dbReference type="PROSITE" id="PS51755">
    <property type="entry name" value="OMPR_PHOB"/>
    <property type="match status" value="1"/>
</dbReference>
<dbReference type="Proteomes" id="UP001296643">
    <property type="component" value="Unassembled WGS sequence"/>
</dbReference>
<dbReference type="Proteomes" id="UP001296581">
    <property type="component" value="Unassembled WGS sequence"/>
</dbReference>
<evidence type="ECO:0000256" key="3">
    <source>
        <dbReference type="ARBA" id="ARBA00023012"/>
    </source>
</evidence>
<dbReference type="InterPro" id="IPR001867">
    <property type="entry name" value="OmpR/PhoB-type_DNA-bd"/>
</dbReference>
<dbReference type="Proteomes" id="UP000260808">
    <property type="component" value="Unassembled WGS sequence"/>
</dbReference>
<comment type="caution">
    <text evidence="20">The sequence shown here is derived from an EMBL/GenBank/DDBJ whole genome shotgun (WGS) entry which is preliminary data.</text>
</comment>
<evidence type="ECO:0000313" key="16">
    <source>
        <dbReference type="EMBL" id="RGM16905.1"/>
    </source>
</evidence>
<evidence type="ECO:0000313" key="15">
    <source>
        <dbReference type="EMBL" id="PLT71993.1"/>
    </source>
</evidence>
<keyword evidence="4" id="KW-0805">Transcription regulation</keyword>
<dbReference type="SMART" id="SM00862">
    <property type="entry name" value="Trans_reg_C"/>
    <property type="match status" value="1"/>
</dbReference>
<gene>
    <name evidence="15" type="ORF">CDL23_13985</name>
    <name evidence="19" type="ORF">DW142_15225</name>
    <name evidence="18" type="ORF">DW270_15885</name>
    <name evidence="17" type="ORF">DW812_17935</name>
    <name evidence="20" type="ORF">DWZ50_17360</name>
    <name evidence="16" type="ORF">DXC31_16710</name>
    <name evidence="12" type="ORF">G4958_16190</name>
    <name evidence="14" type="ORF">G4981_15380</name>
    <name evidence="13" type="ORF">G4993_16795</name>
</gene>
<dbReference type="Pfam" id="PF00072">
    <property type="entry name" value="Response_reg"/>
    <property type="match status" value="1"/>
</dbReference>
<keyword evidence="6" id="KW-0804">Transcription</keyword>
<dbReference type="Proteomes" id="UP001296580">
    <property type="component" value="Unassembled WGS sequence"/>
</dbReference>
<reference evidence="15 21" key="1">
    <citation type="journal article" date="2017" name="Genome Med.">
        <title>A novel Ruminococcus gnavus clade enriched in inflammatory bowel disease patients.</title>
        <authorList>
            <person name="Hall A.B."/>
            <person name="Yassour M."/>
            <person name="Sauk J."/>
            <person name="Garner A."/>
            <person name="Jiang X."/>
            <person name="Arthur T."/>
            <person name="Lagoudas G.K."/>
            <person name="Vatanen T."/>
            <person name="Fornelos N."/>
            <person name="Wilson R."/>
            <person name="Bertha M."/>
            <person name="Cohen M."/>
            <person name="Garber J."/>
            <person name="Khalili H."/>
            <person name="Gevers D."/>
            <person name="Ananthakrishnan A.N."/>
            <person name="Kugathasan S."/>
            <person name="Lander E.S."/>
            <person name="Blainey P."/>
            <person name="Vlamakis H."/>
            <person name="Xavier R.J."/>
            <person name="Huttenhower C."/>
        </authorList>
    </citation>
    <scope>NUCLEOTIDE SEQUENCE [LARGE SCALE GENOMIC DNA]</scope>
    <source>
        <strain evidence="15 21">RJX1125</strain>
    </source>
</reference>
<protein>
    <recommendedName>
        <fullName evidence="1">Stage 0 sporulation protein A homolog</fullName>
    </recommendedName>
</protein>
<dbReference type="SMART" id="SM00448">
    <property type="entry name" value="REC"/>
    <property type="match status" value="1"/>
</dbReference>
<evidence type="ECO:0000256" key="6">
    <source>
        <dbReference type="ARBA" id="ARBA00023163"/>
    </source>
</evidence>
<evidence type="ECO:0000256" key="4">
    <source>
        <dbReference type="ARBA" id="ARBA00023015"/>
    </source>
</evidence>
<dbReference type="GO" id="GO:0000976">
    <property type="term" value="F:transcription cis-regulatory region binding"/>
    <property type="evidence" value="ECO:0007669"/>
    <property type="project" value="TreeGrafter"/>
</dbReference>
<dbReference type="Pfam" id="PF00486">
    <property type="entry name" value="Trans_reg_C"/>
    <property type="match status" value="1"/>
</dbReference>
<evidence type="ECO:0000313" key="21">
    <source>
        <dbReference type="Proteomes" id="UP000235093"/>
    </source>
</evidence>
<evidence type="ECO:0000256" key="1">
    <source>
        <dbReference type="ARBA" id="ARBA00018672"/>
    </source>
</evidence>
<evidence type="ECO:0000256" key="7">
    <source>
        <dbReference type="ARBA" id="ARBA00024867"/>
    </source>
</evidence>
<dbReference type="EMBL" id="QRIA01000039">
    <property type="protein sequence ID" value="RHG14048.1"/>
    <property type="molecule type" value="Genomic_DNA"/>
</dbReference>
<dbReference type="EMBL" id="JAAIRY010000055">
    <property type="protein sequence ID" value="NSI66617.1"/>
    <property type="molecule type" value="Genomic_DNA"/>
</dbReference>
<evidence type="ECO:0000313" key="24">
    <source>
        <dbReference type="Proteomes" id="UP000284472"/>
    </source>
</evidence>
<proteinExistence type="predicted"/>
<evidence type="ECO:0000256" key="2">
    <source>
        <dbReference type="ARBA" id="ARBA00022553"/>
    </source>
</evidence>
<dbReference type="InterPro" id="IPR001789">
    <property type="entry name" value="Sig_transdc_resp-reg_receiver"/>
</dbReference>
<evidence type="ECO:0000259" key="11">
    <source>
        <dbReference type="PROSITE" id="PS51755"/>
    </source>
</evidence>
<name>A0A2N5NX08_MEDGN</name>
<dbReference type="AlphaFoldDB" id="A0A2N5NX08"/>
<dbReference type="PROSITE" id="PS50110">
    <property type="entry name" value="RESPONSE_REGULATORY"/>
    <property type="match status" value="1"/>
</dbReference>
<dbReference type="PANTHER" id="PTHR48111:SF40">
    <property type="entry name" value="PHOSPHATE REGULON TRANSCRIPTIONAL REGULATORY PROTEIN PHOB"/>
    <property type="match status" value="1"/>
</dbReference>
<dbReference type="PANTHER" id="PTHR48111">
    <property type="entry name" value="REGULATOR OF RPOS"/>
    <property type="match status" value="1"/>
</dbReference>
<evidence type="ECO:0000259" key="10">
    <source>
        <dbReference type="PROSITE" id="PS50110"/>
    </source>
</evidence>
<dbReference type="Gene3D" id="1.10.10.10">
    <property type="entry name" value="Winged helix-like DNA-binding domain superfamily/Winged helix DNA-binding domain"/>
    <property type="match status" value="1"/>
</dbReference>
<reference evidence="12" key="4">
    <citation type="submission" date="2020-02" db="EMBL/GenBank/DDBJ databases">
        <authorList>
            <person name="Littmann E."/>
            <person name="Sorbara M."/>
        </authorList>
    </citation>
    <scope>NUCLEOTIDE SEQUENCE</scope>
    <source>
        <strain evidence="14">MSK.11.9</strain>
        <strain evidence="13">MSK.15.32</strain>
        <strain evidence="12">MSK.22.53</strain>
    </source>
</reference>
<dbReference type="InterPro" id="IPR011006">
    <property type="entry name" value="CheY-like_superfamily"/>
</dbReference>
<evidence type="ECO:0000313" key="19">
    <source>
        <dbReference type="EMBL" id="RHJ07184.1"/>
    </source>
</evidence>
<keyword evidence="3" id="KW-0902">Two-component regulatory system</keyword>
<evidence type="ECO:0000313" key="12">
    <source>
        <dbReference type="EMBL" id="NSI20838.1"/>
    </source>
</evidence>
<feature type="domain" description="OmpR/PhoB-type" evidence="11">
    <location>
        <begin position="213"/>
        <end position="311"/>
    </location>
</feature>
<evidence type="ECO:0000313" key="18">
    <source>
        <dbReference type="EMBL" id="RHG14048.1"/>
    </source>
</evidence>
<organism evidence="20 25">
    <name type="scientific">Mediterraneibacter gnavus</name>
    <name type="common">Ruminococcus gnavus</name>
    <dbReference type="NCBI Taxonomy" id="33038"/>
    <lineage>
        <taxon>Bacteria</taxon>
        <taxon>Bacillati</taxon>
        <taxon>Bacillota</taxon>
        <taxon>Clostridia</taxon>
        <taxon>Lachnospirales</taxon>
        <taxon>Lachnospiraceae</taxon>
        <taxon>Mediterraneibacter</taxon>
    </lineage>
</organism>